<dbReference type="RefSeq" id="WP_203768975.1">
    <property type="nucleotide sequence ID" value="NZ_BAAAYJ010000080.1"/>
</dbReference>
<dbReference type="Pfam" id="PF13676">
    <property type="entry name" value="TIR_2"/>
    <property type="match status" value="1"/>
</dbReference>
<dbReference type="InterPro" id="IPR026367">
    <property type="entry name" value="FxsC_C"/>
</dbReference>
<accession>A0A919JHR1</accession>
<gene>
    <name evidence="3" type="ORF">Ani05nite_31040</name>
</gene>
<dbReference type="InterPro" id="IPR047603">
    <property type="entry name" value="FxsC_N"/>
</dbReference>
<keyword evidence="4" id="KW-1185">Reference proteome</keyword>
<dbReference type="GO" id="GO:0007165">
    <property type="term" value="P:signal transduction"/>
    <property type="evidence" value="ECO:0007669"/>
    <property type="project" value="InterPro"/>
</dbReference>
<comment type="caution">
    <text evidence="3">The sequence shown here is derived from an EMBL/GenBank/DDBJ whole genome shotgun (WGS) entry which is preliminary data.</text>
</comment>
<name>A0A919JHR1_9ACTN</name>
<dbReference type="NCBIfam" id="NF040588">
    <property type="entry name" value="FxsC_Nterm"/>
    <property type="match status" value="1"/>
</dbReference>
<dbReference type="Gene3D" id="3.40.50.10140">
    <property type="entry name" value="Toll/interleukin-1 receptor homology (TIR) domain"/>
    <property type="match status" value="1"/>
</dbReference>
<dbReference type="AlphaFoldDB" id="A0A919JHR1"/>
<dbReference type="Proteomes" id="UP000647172">
    <property type="component" value="Unassembled WGS sequence"/>
</dbReference>
<evidence type="ECO:0000259" key="2">
    <source>
        <dbReference type="Pfam" id="PF13676"/>
    </source>
</evidence>
<sequence>MLYFFLSYARGSDDVYVHQFFQDLCEEVRLMAGLDQDAEIGFLDNRNIQPGDIWPETLVDALSRCQSFLALCSPAYFLSEPCGREWAIFAERARRHRRHVGTSGSGLIPLRWLPPRTMPTAVQVVQYVQEPQRQNPPHESGRERGIRQLLRIQRNRDDYLEFVTTVAELVMDAATNNPLPAAADRVQFEMVPSAFHDQVSLNGSRTPAIEPSELLPRSDKVYFVMSAPTAAQAATPEVGRRDPRFYGESARAWSPYRPALDQPLADYATRIAGARSLDAQITEVGELDQCIDKAERDNQIVVLLVDPWSTRLARNHDILHRYDEREDHPAAVMIPWNRDDAETQAKASELTSAVNRTFPRNVRRPHNTTFRQSVLTHETFGSDLHVVLEESRNRAIANGRIRRPLPGTSGSRPILEGP</sequence>
<protein>
    <recommendedName>
        <fullName evidence="2">TIR domain-containing protein</fullName>
    </recommendedName>
</protein>
<dbReference type="InterPro" id="IPR000157">
    <property type="entry name" value="TIR_dom"/>
</dbReference>
<dbReference type="InterPro" id="IPR035897">
    <property type="entry name" value="Toll_tir_struct_dom_sf"/>
</dbReference>
<dbReference type="NCBIfam" id="TIGR04276">
    <property type="entry name" value="FxsC_Cterm"/>
    <property type="match status" value="1"/>
</dbReference>
<dbReference type="SUPFAM" id="SSF52200">
    <property type="entry name" value="Toll/Interleukin receptor TIR domain"/>
    <property type="match status" value="1"/>
</dbReference>
<proteinExistence type="predicted"/>
<feature type="domain" description="TIR" evidence="2">
    <location>
        <begin position="4"/>
        <end position="129"/>
    </location>
</feature>
<reference evidence="3" key="1">
    <citation type="submission" date="2021-01" db="EMBL/GenBank/DDBJ databases">
        <title>Whole genome shotgun sequence of Actinoplanes nipponensis NBRC 14063.</title>
        <authorList>
            <person name="Komaki H."/>
            <person name="Tamura T."/>
        </authorList>
    </citation>
    <scope>NUCLEOTIDE SEQUENCE</scope>
    <source>
        <strain evidence="3">NBRC 14063</strain>
    </source>
</reference>
<evidence type="ECO:0000313" key="3">
    <source>
        <dbReference type="EMBL" id="GIE49570.1"/>
    </source>
</evidence>
<evidence type="ECO:0000313" key="4">
    <source>
        <dbReference type="Proteomes" id="UP000647172"/>
    </source>
</evidence>
<organism evidence="3 4">
    <name type="scientific">Actinoplanes nipponensis</name>
    <dbReference type="NCBI Taxonomy" id="135950"/>
    <lineage>
        <taxon>Bacteria</taxon>
        <taxon>Bacillati</taxon>
        <taxon>Actinomycetota</taxon>
        <taxon>Actinomycetes</taxon>
        <taxon>Micromonosporales</taxon>
        <taxon>Micromonosporaceae</taxon>
        <taxon>Actinoplanes</taxon>
    </lineage>
</organism>
<evidence type="ECO:0000256" key="1">
    <source>
        <dbReference type="SAM" id="MobiDB-lite"/>
    </source>
</evidence>
<feature type="region of interest" description="Disordered" evidence="1">
    <location>
        <begin position="399"/>
        <end position="418"/>
    </location>
</feature>
<dbReference type="EMBL" id="BOMQ01000036">
    <property type="protein sequence ID" value="GIE49570.1"/>
    <property type="molecule type" value="Genomic_DNA"/>
</dbReference>